<evidence type="ECO:0000313" key="2">
    <source>
        <dbReference type="Proteomes" id="UP000323506"/>
    </source>
</evidence>
<reference evidence="1 2" key="1">
    <citation type="submission" date="2019-06" db="EMBL/GenBank/DDBJ databases">
        <title>WGS assembly of Gossypium darwinii.</title>
        <authorList>
            <person name="Chen Z.J."/>
            <person name="Sreedasyam A."/>
            <person name="Ando A."/>
            <person name="Song Q."/>
            <person name="De L."/>
            <person name="Hulse-Kemp A."/>
            <person name="Ding M."/>
            <person name="Ye W."/>
            <person name="Kirkbride R."/>
            <person name="Jenkins J."/>
            <person name="Plott C."/>
            <person name="Lovell J."/>
            <person name="Lin Y.-M."/>
            <person name="Vaughn R."/>
            <person name="Liu B."/>
            <person name="Li W."/>
            <person name="Simpson S."/>
            <person name="Scheffler B."/>
            <person name="Saski C."/>
            <person name="Grover C."/>
            <person name="Hu G."/>
            <person name="Conover J."/>
            <person name="Carlson J."/>
            <person name="Shu S."/>
            <person name="Boston L."/>
            <person name="Williams M."/>
            <person name="Peterson D."/>
            <person name="Mcgee K."/>
            <person name="Jones D."/>
            <person name="Wendel J."/>
            <person name="Stelly D."/>
            <person name="Grimwood J."/>
            <person name="Schmutz J."/>
        </authorList>
    </citation>
    <scope>NUCLEOTIDE SEQUENCE [LARGE SCALE GENOMIC DNA]</scope>
    <source>
        <strain evidence="1">1808015.09</strain>
    </source>
</reference>
<dbReference type="AlphaFoldDB" id="A0A5D2HAQ6"/>
<gene>
    <name evidence="1" type="ORF">ES288_A02G000200v1</name>
</gene>
<protein>
    <submittedName>
        <fullName evidence="1">Uncharacterized protein</fullName>
    </submittedName>
</protein>
<accession>A0A5D2HAQ6</accession>
<name>A0A5D2HAQ6_GOSDA</name>
<evidence type="ECO:0000313" key="1">
    <source>
        <dbReference type="EMBL" id="TYH26586.1"/>
    </source>
</evidence>
<proteinExistence type="predicted"/>
<dbReference type="EMBL" id="CM017689">
    <property type="protein sequence ID" value="TYH26586.1"/>
    <property type="molecule type" value="Genomic_DNA"/>
</dbReference>
<organism evidence="1 2">
    <name type="scientific">Gossypium darwinii</name>
    <name type="common">Darwin's cotton</name>
    <name type="synonym">Gossypium barbadense var. darwinii</name>
    <dbReference type="NCBI Taxonomy" id="34276"/>
    <lineage>
        <taxon>Eukaryota</taxon>
        <taxon>Viridiplantae</taxon>
        <taxon>Streptophyta</taxon>
        <taxon>Embryophyta</taxon>
        <taxon>Tracheophyta</taxon>
        <taxon>Spermatophyta</taxon>
        <taxon>Magnoliopsida</taxon>
        <taxon>eudicotyledons</taxon>
        <taxon>Gunneridae</taxon>
        <taxon>Pentapetalae</taxon>
        <taxon>rosids</taxon>
        <taxon>malvids</taxon>
        <taxon>Malvales</taxon>
        <taxon>Malvaceae</taxon>
        <taxon>Malvoideae</taxon>
        <taxon>Gossypium</taxon>
    </lineage>
</organism>
<dbReference type="Proteomes" id="UP000323506">
    <property type="component" value="Chromosome A02"/>
</dbReference>
<keyword evidence="2" id="KW-1185">Reference proteome</keyword>
<sequence>MVFGYGMMGGSLTLFAILLGLVDLCFGLWDSVVVRFDSVCNIFKMAVCHVIYVSGNSYP</sequence>